<name>A0A2A5WUB4_9GAMM</name>
<reference evidence="1 2" key="1">
    <citation type="submission" date="2017-08" db="EMBL/GenBank/DDBJ databases">
        <title>Fine stratification of microbial communities through a metagenomic profile of the photic zone.</title>
        <authorList>
            <person name="Haro-Moreno J.M."/>
            <person name="Lopez-Perez M."/>
            <person name="De La Torre J."/>
            <person name="Picazo A."/>
            <person name="Camacho A."/>
            <person name="Rodriguez-Valera F."/>
        </authorList>
    </citation>
    <scope>NUCLEOTIDE SEQUENCE [LARGE SCALE GENOMIC DNA]</scope>
    <source>
        <strain evidence="1">MED-G24</strain>
    </source>
</reference>
<dbReference type="EMBL" id="NTKD01000016">
    <property type="protein sequence ID" value="PDH40011.1"/>
    <property type="molecule type" value="Genomic_DNA"/>
</dbReference>
<protein>
    <submittedName>
        <fullName evidence="1">Uncharacterized protein</fullName>
    </submittedName>
</protein>
<sequence>MLWLYPIVIGCRYVLLQLVPSIPAGCDTGFSWLMGFPLHALVLSLPIVAILPPWRWWWGIPTPHDLARDPHASAIYGYVFVLGWLVHRQLELLQDLRRYWRVNLGIGTRATIFSLYLTDWKNAILASRSCHCHLPPSA</sequence>
<dbReference type="Proteomes" id="UP000219327">
    <property type="component" value="Unassembled WGS sequence"/>
</dbReference>
<dbReference type="AlphaFoldDB" id="A0A2A5WUB4"/>
<proteinExistence type="predicted"/>
<accession>A0A2A5WUB4</accession>
<comment type="caution">
    <text evidence="1">The sequence shown here is derived from an EMBL/GenBank/DDBJ whole genome shotgun (WGS) entry which is preliminary data.</text>
</comment>
<evidence type="ECO:0000313" key="2">
    <source>
        <dbReference type="Proteomes" id="UP000219327"/>
    </source>
</evidence>
<gene>
    <name evidence="1" type="ORF">CNE99_04410</name>
</gene>
<evidence type="ECO:0000313" key="1">
    <source>
        <dbReference type="EMBL" id="PDH40011.1"/>
    </source>
</evidence>
<organism evidence="1 2">
    <name type="scientific">OM182 bacterium MED-G24</name>
    <dbReference type="NCBI Taxonomy" id="1986255"/>
    <lineage>
        <taxon>Bacteria</taxon>
        <taxon>Pseudomonadati</taxon>
        <taxon>Pseudomonadota</taxon>
        <taxon>Gammaproteobacteria</taxon>
        <taxon>OMG group</taxon>
        <taxon>OM182 clade</taxon>
    </lineage>
</organism>